<evidence type="ECO:0000313" key="1">
    <source>
        <dbReference type="EMBL" id="PPK97118.1"/>
    </source>
</evidence>
<dbReference type="Proteomes" id="UP000239002">
    <property type="component" value="Unassembled WGS sequence"/>
</dbReference>
<reference evidence="1 2" key="1">
    <citation type="submission" date="2018-02" db="EMBL/GenBank/DDBJ databases">
        <title>Genomic Encyclopedia of Archaeal and Bacterial Type Strains, Phase II (KMG-II): from individual species to whole genera.</title>
        <authorList>
            <person name="Goeker M."/>
        </authorList>
    </citation>
    <scope>NUCLEOTIDE SEQUENCE [LARGE SCALE GENOMIC DNA]</scope>
    <source>
        <strain evidence="1 2">DSM 16809</strain>
    </source>
</reference>
<name>A0A2S6ISD4_9FLAO</name>
<dbReference type="GO" id="GO:0005886">
    <property type="term" value="C:plasma membrane"/>
    <property type="evidence" value="ECO:0007669"/>
    <property type="project" value="InterPro"/>
</dbReference>
<dbReference type="RefSeq" id="WP_104514629.1">
    <property type="nucleotide sequence ID" value="NZ_MQVW01000027.1"/>
</dbReference>
<dbReference type="Pfam" id="PF06835">
    <property type="entry name" value="LptC"/>
    <property type="match status" value="1"/>
</dbReference>
<dbReference type="OrthoDB" id="1427074at2"/>
<gene>
    <name evidence="1" type="ORF">LY01_00945</name>
</gene>
<keyword evidence="2" id="KW-1185">Reference proteome</keyword>
<dbReference type="InterPro" id="IPR010664">
    <property type="entry name" value="LipoPS_assembly_LptC-rel"/>
</dbReference>
<organism evidence="1 2">
    <name type="scientific">Nonlabens xylanidelens</name>
    <dbReference type="NCBI Taxonomy" id="191564"/>
    <lineage>
        <taxon>Bacteria</taxon>
        <taxon>Pseudomonadati</taxon>
        <taxon>Bacteroidota</taxon>
        <taxon>Flavobacteriia</taxon>
        <taxon>Flavobacteriales</taxon>
        <taxon>Flavobacteriaceae</taxon>
        <taxon>Nonlabens</taxon>
    </lineage>
</organism>
<accession>A0A2S6ISD4</accession>
<dbReference type="AlphaFoldDB" id="A0A2S6ISD4"/>
<dbReference type="Gene3D" id="2.60.450.10">
    <property type="entry name" value="Lipopolysaccharide (LPS) transport protein A like domain"/>
    <property type="match status" value="1"/>
</dbReference>
<dbReference type="PROSITE" id="PS51257">
    <property type="entry name" value="PROKAR_LIPOPROTEIN"/>
    <property type="match status" value="1"/>
</dbReference>
<proteinExistence type="predicted"/>
<protein>
    <submittedName>
        <fullName evidence="1">LPS export ABC transporter protein LptC</fullName>
    </submittedName>
</protein>
<comment type="caution">
    <text evidence="1">The sequence shown here is derived from an EMBL/GenBank/DDBJ whole genome shotgun (WGS) entry which is preliminary data.</text>
</comment>
<sequence length="197" mass="22317">MRSYIHILKITITAIAVICFFASCDDNLKEIQKMEIASNEPMGEIEEMLLKHTDSGKLKLTVKGKKMLDFSNDDFPYTEFPEGIKVEVYDYSNDKTEVTVITANSGIMYDDTKLVDLKGDVHIITSDGTTFTGDQLYWDQTAKWIFTNEPSETLIVDGQNKESVGKITGAILDAREDLKKHFTRDPVDNFVTQNNNE</sequence>
<dbReference type="GO" id="GO:0015221">
    <property type="term" value="F:lipopolysaccharide transmembrane transporter activity"/>
    <property type="evidence" value="ECO:0007669"/>
    <property type="project" value="InterPro"/>
</dbReference>
<dbReference type="NCBIfam" id="TIGR04409">
    <property type="entry name" value="LptC_YrbK"/>
    <property type="match status" value="1"/>
</dbReference>
<evidence type="ECO:0000313" key="2">
    <source>
        <dbReference type="Proteomes" id="UP000239002"/>
    </source>
</evidence>
<dbReference type="EMBL" id="PTJE01000001">
    <property type="protein sequence ID" value="PPK97118.1"/>
    <property type="molecule type" value="Genomic_DNA"/>
</dbReference>
<dbReference type="InterPro" id="IPR026265">
    <property type="entry name" value="LptC"/>
</dbReference>